<feature type="region of interest" description="Disordered" evidence="1">
    <location>
        <begin position="57"/>
        <end position="80"/>
    </location>
</feature>
<dbReference type="AlphaFoldDB" id="A0A9P8UPW4"/>
<accession>A0A9P8UPW4</accession>
<dbReference type="GeneID" id="70128361"/>
<feature type="compositionally biased region" description="Basic and acidic residues" evidence="1">
    <location>
        <begin position="58"/>
        <end position="68"/>
    </location>
</feature>
<sequence length="111" mass="12638">MRTRAQSLPKSTWNQKRGSFSNRTYRKELKKFKQQDFRPSRMRRSKSCSLFKDRHRKAIGEEGKEMKKEKKKKKKKRTYGTTGATALAGTAEAGSALGAGAVMHIGDLFIL</sequence>
<comment type="caution">
    <text evidence="2">The sequence shown here is derived from an EMBL/GenBank/DDBJ whole genome shotgun (WGS) entry which is preliminary data.</text>
</comment>
<evidence type="ECO:0000313" key="2">
    <source>
        <dbReference type="EMBL" id="KAH6656755.1"/>
    </source>
</evidence>
<organism evidence="2 3">
    <name type="scientific">Truncatella angustata</name>
    <dbReference type="NCBI Taxonomy" id="152316"/>
    <lineage>
        <taxon>Eukaryota</taxon>
        <taxon>Fungi</taxon>
        <taxon>Dikarya</taxon>
        <taxon>Ascomycota</taxon>
        <taxon>Pezizomycotina</taxon>
        <taxon>Sordariomycetes</taxon>
        <taxon>Xylariomycetidae</taxon>
        <taxon>Amphisphaeriales</taxon>
        <taxon>Sporocadaceae</taxon>
        <taxon>Truncatella</taxon>
    </lineage>
</organism>
<protein>
    <submittedName>
        <fullName evidence="2">Uncharacterized protein</fullName>
    </submittedName>
</protein>
<keyword evidence="3" id="KW-1185">Reference proteome</keyword>
<feature type="compositionally biased region" description="Basic residues" evidence="1">
    <location>
        <begin position="69"/>
        <end position="78"/>
    </location>
</feature>
<dbReference type="EMBL" id="JAGPXC010000002">
    <property type="protein sequence ID" value="KAH6656755.1"/>
    <property type="molecule type" value="Genomic_DNA"/>
</dbReference>
<feature type="region of interest" description="Disordered" evidence="1">
    <location>
        <begin position="1"/>
        <end position="20"/>
    </location>
</feature>
<dbReference type="RefSeq" id="XP_045960989.1">
    <property type="nucleotide sequence ID" value="XM_046099469.1"/>
</dbReference>
<evidence type="ECO:0000256" key="1">
    <source>
        <dbReference type="SAM" id="MobiDB-lite"/>
    </source>
</evidence>
<reference evidence="2" key="1">
    <citation type="journal article" date="2021" name="Nat. Commun.">
        <title>Genetic determinants of endophytism in the Arabidopsis root mycobiome.</title>
        <authorList>
            <person name="Mesny F."/>
            <person name="Miyauchi S."/>
            <person name="Thiergart T."/>
            <person name="Pickel B."/>
            <person name="Atanasova L."/>
            <person name="Karlsson M."/>
            <person name="Huettel B."/>
            <person name="Barry K.W."/>
            <person name="Haridas S."/>
            <person name="Chen C."/>
            <person name="Bauer D."/>
            <person name="Andreopoulos W."/>
            <person name="Pangilinan J."/>
            <person name="LaButti K."/>
            <person name="Riley R."/>
            <person name="Lipzen A."/>
            <person name="Clum A."/>
            <person name="Drula E."/>
            <person name="Henrissat B."/>
            <person name="Kohler A."/>
            <person name="Grigoriev I.V."/>
            <person name="Martin F.M."/>
            <person name="Hacquard S."/>
        </authorList>
    </citation>
    <scope>NUCLEOTIDE SEQUENCE</scope>
    <source>
        <strain evidence="2">MPI-SDFR-AT-0073</strain>
    </source>
</reference>
<name>A0A9P8UPW4_9PEZI</name>
<evidence type="ECO:0000313" key="3">
    <source>
        <dbReference type="Proteomes" id="UP000758603"/>
    </source>
</evidence>
<dbReference type="Proteomes" id="UP000758603">
    <property type="component" value="Unassembled WGS sequence"/>
</dbReference>
<gene>
    <name evidence="2" type="ORF">BKA67DRAFT_532007</name>
</gene>
<proteinExistence type="predicted"/>